<comment type="subcellular location">
    <subcellularLocation>
        <location evidence="1">Membrane</location>
        <topology evidence="1">Single-pass membrane protein</topology>
    </subcellularLocation>
</comment>
<feature type="domain" description="Ubiquitin-like" evidence="6">
    <location>
        <begin position="698"/>
        <end position="773"/>
    </location>
</feature>
<sequence>MYLVTIVGLAMLATGSGFVGVAAGAAGNTAPDCSTVSYSGSGTSSDPYEVGNVDQLQCIENQGLGDHYELTGDIDASRTDQWNDDGSGAKGFDPIGDSGTPFTGTFDGNGHTISGPTIDRGSTNYVGLFGLTEGSTVEKVGLVDVSVTGNDNTGGLVGQSDKNAVVRESFVSGTVSGNKKVGGLVGRNSYTSSSAATVEDSYSLADVTGENDVGGVVGFEVVRPDIPKTVKRTYATGDIEATSGPFVGGIAGANEGDVRDSYWDKGTTNQDRAIGARLGGASNLNGYGSTGDTSPAPEMQGSTATSKMGALDFASTWGTVENSEGDTTGDGYPILQSVDRQAQLEAQNVNAYAGGDGTAGTPYEIANWHHLDNVRQNLDKEFVLTTGLNSGTAGYGSVADSSANSNNGFDPIGDSGAPFTGTFDGDNDTISDLSIDRGSTDYVGLFGDVGSAGRVERVGVESAGITGDYFVGGIAGNSSGTITASNTSGQVSGTGAVGGLVGQNRGTISGSFATGDISGQYDVGGLVGKNKASITTSYVTGSATGDYDIGGLVGLQNGGTVTGSYATADVTGNNDGAGGLVGQNRDDSSVSRSYASGTVDGSENVGGLVGNNGGTVSNSYWDIQQTGQETSDGDAVGIFTRDMVGANALDSANMSALTTPTWETVTASTPGADDDGYPILQGLDAGPQIRTPDPSVSKALFVNILNGGTIVLGFEASDTVLSVKEQLEARTGLVADRQDLIFAGKALDDDRTLSDYNVQKGSTLTLVQAALYGGGDGSESTPYEIANWHHLDNVSQNTGAEFKLTADLDSGTAGYDEVASDTANSNKGFDPIGDPGNQFTGTFDGDDHTISGLNIDRKNTQNVGLFGIVSGGTVENVGVENVEINGSEYVGGLAGRNNAAVTKSYATGDVNGTKFVGGLIGENLEDVSESYATGNVNATRNVGGLVGENEGNVTESYATGDVKGDEDYGGGLAGLNYGNVTKSYATGDVDGDMVGGLVGFNNGGSDSNGYVANAYATGDVSGTQDAGGLVGLNPGGTVEDAYWDVNTTGQSSSAGSPDANGLTTVEMQRFAPQVTMDGFSFESPETWLVTGGYPALAWESVTELTVDSVEATSPTVAEDESGTITVTAKESGSDAGEGVTIEVVDDDGLDGFATSDTKVTDTNGEVTFTFDEPNHGSYTPEFAWGDDTSVSATPTVTVQDAPEVTSIERASPTSQNTNADSVDFDVTFSTEVDGIDTSDFTLHTTNTASGSIQSVGSGTASNTVTVTVGLITGDGDLRLDVSDDDSIEDTTNNVALGGEGTGGSADGSFTSGETYAIDNTPPSLSNFVLENDNSPGSSVGDGDTIRVAVFVSETANNVANVEADLSAFGAPSDVTLDDNNVDGNYDTTVTVDKATANEDGSYSVTIATSDDIGNQNTGSTSSLELNTNEAPTLDTNAGVTVDEGSTANQITNAELAASDPEQSAGSITYDVTTAPSDGTLFVDGGSGGTDDGTRDGESAIGTGTFTQADIDAGNLLYSHDGSEASTDTFDFDLKDGKGGTTAGNTFSIALDGVNDPPTLSLSTSDPTFTEDGSSVGVFSSANVGVVEGSQQVNSLELTVSNVADGSAEQLIVDGSSVALTDTKTVITANNALSASVSVSGSTATVTIDGSVSESTADTIINNLAYEHTGDDPSTAGDRTVTLTKLVDDGGTSNGGVDTTTFSKSGSVSITSVNDAPLQPSDSDGANNEVPEGASKGDSVGVTASSTDVDDDDRSLTYTLTDDASGRFQIDSPTGEVTVADASKLDHESSTSHTITVEGSDGSLSSPTKDFTITITDSDETPSFTNSGPASVAESDTDGTNVHDVNANVGGSADQSVSYQFTGGNSDSAYAIDSNGQITVNDASKIDYEQSTSRTLTVEASEGGQSATQDVTINVDDADESPTFSTGTSDTIAEDAANDDPVHDADANVGGSSDGGVSYAITSGNSAGAFSIDSSTGQIDVADHSQFDHEGTSSFSLTVEASEGGQSNTQIVSISVTDVDETPSFTNSGPASVAESDTGGTNVHDVNANVGGSTDEGVSYQFTSGNGDSAYAIDSNGQVTVNDASKIDYEQSTSRT</sequence>
<dbReference type="PROSITE" id="PS50268">
    <property type="entry name" value="CADHERIN_2"/>
    <property type="match status" value="3"/>
</dbReference>
<dbReference type="InterPro" id="IPR011493">
    <property type="entry name" value="GLUG"/>
</dbReference>
<dbReference type="GO" id="GO:0005886">
    <property type="term" value="C:plasma membrane"/>
    <property type="evidence" value="ECO:0007669"/>
    <property type="project" value="TreeGrafter"/>
</dbReference>
<evidence type="ECO:0000259" key="7">
    <source>
        <dbReference type="PROSITE" id="PS50268"/>
    </source>
</evidence>
<gene>
    <name evidence="8" type="ORF">DP107_11800</name>
</gene>
<dbReference type="InterPro" id="IPR039005">
    <property type="entry name" value="CSPG_rpt"/>
</dbReference>
<evidence type="ECO:0000256" key="4">
    <source>
        <dbReference type="ARBA" id="ARBA00023180"/>
    </source>
</evidence>
<protein>
    <submittedName>
        <fullName evidence="8">Uncharacterized protein</fullName>
    </submittedName>
</protein>
<dbReference type="CDD" id="cd11304">
    <property type="entry name" value="Cadherin_repeat"/>
    <property type="match status" value="3"/>
</dbReference>
<dbReference type="GO" id="GO:0007156">
    <property type="term" value="P:homophilic cell adhesion via plasma membrane adhesion molecules"/>
    <property type="evidence" value="ECO:0007669"/>
    <property type="project" value="InterPro"/>
</dbReference>
<dbReference type="Gene3D" id="2.160.20.110">
    <property type="match status" value="3"/>
</dbReference>
<keyword evidence="4" id="KW-0325">Glycoprotein</keyword>
<dbReference type="InterPro" id="IPR000626">
    <property type="entry name" value="Ubiquitin-like_dom"/>
</dbReference>
<dbReference type="SUPFAM" id="SSF49313">
    <property type="entry name" value="Cadherin-like"/>
    <property type="match status" value="3"/>
</dbReference>
<dbReference type="PROSITE" id="PS51854">
    <property type="entry name" value="CSPG"/>
    <property type="match status" value="1"/>
</dbReference>
<dbReference type="InterPro" id="IPR019956">
    <property type="entry name" value="Ubiquitin_dom"/>
</dbReference>
<feature type="compositionally biased region" description="Polar residues" evidence="5">
    <location>
        <begin position="1460"/>
        <end position="1476"/>
    </location>
</feature>
<feature type="region of interest" description="Disordered" evidence="5">
    <location>
        <begin position="1456"/>
        <end position="1501"/>
    </location>
</feature>
<dbReference type="Pfam" id="PF07581">
    <property type="entry name" value="Glug"/>
    <property type="match status" value="3"/>
</dbReference>
<evidence type="ECO:0000313" key="8">
    <source>
        <dbReference type="EMBL" id="TSD13503.1"/>
    </source>
</evidence>
<dbReference type="PROSITE" id="PS50053">
    <property type="entry name" value="UBIQUITIN_2"/>
    <property type="match status" value="1"/>
</dbReference>
<evidence type="ECO:0000256" key="2">
    <source>
        <dbReference type="ARBA" id="ARBA00022692"/>
    </source>
</evidence>
<feature type="region of interest" description="Disordered" evidence="5">
    <location>
        <begin position="2020"/>
        <end position="2056"/>
    </location>
</feature>
<comment type="caution">
    <text evidence="8">The sequence shown here is derived from an EMBL/GenBank/DDBJ whole genome shotgun (WGS) entry which is preliminary data.</text>
</comment>
<feature type="compositionally biased region" description="Polar residues" evidence="5">
    <location>
        <begin position="1921"/>
        <end position="1930"/>
    </location>
</feature>
<dbReference type="SUPFAM" id="SSF54236">
    <property type="entry name" value="Ubiquitin-like"/>
    <property type="match status" value="1"/>
</dbReference>
<keyword evidence="3" id="KW-1133">Transmembrane helix</keyword>
<evidence type="ECO:0000256" key="3">
    <source>
        <dbReference type="ARBA" id="ARBA00022989"/>
    </source>
</evidence>
<dbReference type="InterPro" id="IPR002126">
    <property type="entry name" value="Cadherin-like_dom"/>
</dbReference>
<feature type="non-terminal residue" evidence="8">
    <location>
        <position position="2095"/>
    </location>
</feature>
<feature type="compositionally biased region" description="Polar residues" evidence="5">
    <location>
        <begin position="1790"/>
        <end position="1828"/>
    </location>
</feature>
<dbReference type="SMART" id="SM00112">
    <property type="entry name" value="CA"/>
    <property type="match status" value="3"/>
</dbReference>
<feature type="domain" description="Cadherin" evidence="7">
    <location>
        <begin position="1943"/>
        <end position="2024"/>
    </location>
</feature>
<feature type="region of interest" description="Disordered" evidence="5">
    <location>
        <begin position="1913"/>
        <end position="1952"/>
    </location>
</feature>
<feature type="compositionally biased region" description="Polar residues" evidence="5">
    <location>
        <begin position="1694"/>
        <end position="1725"/>
    </location>
</feature>
<dbReference type="PANTHER" id="PTHR24028:SF321">
    <property type="entry name" value="CADHERIN RELATED 23"/>
    <property type="match status" value="1"/>
</dbReference>
<dbReference type="Gene3D" id="2.60.40.60">
    <property type="entry name" value="Cadherins"/>
    <property type="match status" value="4"/>
</dbReference>
<evidence type="ECO:0000313" key="9">
    <source>
        <dbReference type="Proteomes" id="UP000319894"/>
    </source>
</evidence>
<dbReference type="InParanoid" id="A0A554N7X7"/>
<feature type="domain" description="Cadherin" evidence="7">
    <location>
        <begin position="1823"/>
        <end position="1923"/>
    </location>
</feature>
<dbReference type="SMART" id="SM00213">
    <property type="entry name" value="UBQ"/>
    <property type="match status" value="1"/>
</dbReference>
<dbReference type="InterPro" id="IPR029071">
    <property type="entry name" value="Ubiquitin-like_domsf"/>
</dbReference>
<dbReference type="PRINTS" id="PR00348">
    <property type="entry name" value="UBIQUITIN"/>
</dbReference>
<evidence type="ECO:0000256" key="1">
    <source>
        <dbReference type="ARBA" id="ARBA00004167"/>
    </source>
</evidence>
<dbReference type="Pfam" id="PF00028">
    <property type="entry name" value="Cadherin"/>
    <property type="match status" value="2"/>
</dbReference>
<feature type="compositionally biased region" description="Polar residues" evidence="5">
    <location>
        <begin position="282"/>
        <end position="293"/>
    </location>
</feature>
<evidence type="ECO:0000256" key="5">
    <source>
        <dbReference type="SAM" id="MobiDB-lite"/>
    </source>
</evidence>
<dbReference type="Pfam" id="PF16184">
    <property type="entry name" value="Cadherin_3"/>
    <property type="match status" value="1"/>
</dbReference>
<dbReference type="InterPro" id="IPR050174">
    <property type="entry name" value="Protocadherin/Cadherin-CA"/>
</dbReference>
<feature type="region of interest" description="Disordered" evidence="5">
    <location>
        <begin position="1686"/>
        <end position="1756"/>
    </location>
</feature>
<reference evidence="8 9" key="1">
    <citation type="submission" date="2018-06" db="EMBL/GenBank/DDBJ databases">
        <title>Natronomonas sp. F16-60 a new haloarchaeon isolated from a solar saltern of Isla Cristina, Huelva, Spain.</title>
        <authorList>
            <person name="Duran-Viseras A."/>
            <person name="Sanchez-Porro C."/>
            <person name="Ventosa A."/>
        </authorList>
    </citation>
    <scope>NUCLEOTIDE SEQUENCE [LARGE SCALE GENOMIC DNA]</scope>
    <source>
        <strain evidence="8 9">F16-60</strain>
    </source>
</reference>
<feature type="region of interest" description="Disordered" evidence="5">
    <location>
        <begin position="280"/>
        <end position="304"/>
    </location>
</feature>
<organism evidence="8 9">
    <name type="scientific">Haloglomus irregulare</name>
    <dbReference type="NCBI Taxonomy" id="2234134"/>
    <lineage>
        <taxon>Archaea</taxon>
        <taxon>Methanobacteriati</taxon>
        <taxon>Methanobacteriota</taxon>
        <taxon>Stenosarchaea group</taxon>
        <taxon>Halobacteria</taxon>
        <taxon>Halobacteriales</taxon>
        <taxon>Natronomonadaceae</taxon>
        <taxon>Haloglomus</taxon>
    </lineage>
</organism>
<proteinExistence type="predicted"/>
<feature type="compositionally biased region" description="Low complexity" evidence="5">
    <location>
        <begin position="1737"/>
        <end position="1746"/>
    </location>
</feature>
<dbReference type="EMBL" id="QMDX01000007">
    <property type="protein sequence ID" value="TSD13503.1"/>
    <property type="molecule type" value="Genomic_DNA"/>
</dbReference>
<keyword evidence="3" id="KW-0472">Membrane</keyword>
<dbReference type="GO" id="GO:0005509">
    <property type="term" value="F:calcium ion binding"/>
    <property type="evidence" value="ECO:0007669"/>
    <property type="project" value="InterPro"/>
</dbReference>
<dbReference type="Gene3D" id="3.10.20.90">
    <property type="entry name" value="Phosphatidylinositol 3-kinase Catalytic Subunit, Chain A, domain 1"/>
    <property type="match status" value="1"/>
</dbReference>
<accession>A0A554N7X7</accession>
<dbReference type="InterPro" id="IPR015919">
    <property type="entry name" value="Cadherin-like_sf"/>
</dbReference>
<evidence type="ECO:0000259" key="6">
    <source>
        <dbReference type="PROSITE" id="PS50053"/>
    </source>
</evidence>
<dbReference type="Proteomes" id="UP000319894">
    <property type="component" value="Unassembled WGS sequence"/>
</dbReference>
<feature type="region of interest" description="Disordered" evidence="5">
    <location>
        <begin position="1782"/>
        <end position="1838"/>
    </location>
</feature>
<name>A0A554N7X7_9EURY</name>
<keyword evidence="9" id="KW-1185">Reference proteome</keyword>
<keyword evidence="2" id="KW-0812">Transmembrane</keyword>
<feature type="region of interest" description="Disordered" evidence="5">
    <location>
        <begin position="572"/>
        <end position="611"/>
    </location>
</feature>
<dbReference type="PANTHER" id="PTHR24028">
    <property type="entry name" value="CADHERIN-87A"/>
    <property type="match status" value="1"/>
</dbReference>
<dbReference type="Pfam" id="PF00240">
    <property type="entry name" value="ubiquitin"/>
    <property type="match status" value="1"/>
</dbReference>
<feature type="domain" description="Cadherin" evidence="7">
    <location>
        <begin position="1728"/>
        <end position="1823"/>
    </location>
</feature>